<comment type="caution">
    <text evidence="16">The sequence shown here is derived from an EMBL/GenBank/DDBJ whole genome shotgun (WGS) entry which is preliminary data.</text>
</comment>
<evidence type="ECO:0000256" key="4">
    <source>
        <dbReference type="ARBA" id="ARBA00022527"/>
    </source>
</evidence>
<organism evidence="16 17">
    <name type="scientific">Stephania japonica</name>
    <dbReference type="NCBI Taxonomy" id="461633"/>
    <lineage>
        <taxon>Eukaryota</taxon>
        <taxon>Viridiplantae</taxon>
        <taxon>Streptophyta</taxon>
        <taxon>Embryophyta</taxon>
        <taxon>Tracheophyta</taxon>
        <taxon>Spermatophyta</taxon>
        <taxon>Magnoliopsida</taxon>
        <taxon>Ranunculales</taxon>
        <taxon>Menispermaceae</taxon>
        <taxon>Menispermoideae</taxon>
        <taxon>Cissampelideae</taxon>
        <taxon>Stephania</taxon>
    </lineage>
</organism>
<dbReference type="GO" id="GO:0007165">
    <property type="term" value="P:signal transduction"/>
    <property type="evidence" value="ECO:0007669"/>
    <property type="project" value="InterPro"/>
</dbReference>
<keyword evidence="8 12" id="KW-0067">ATP-binding</keyword>
<evidence type="ECO:0000256" key="12">
    <source>
        <dbReference type="PROSITE-ProRule" id="PRU10141"/>
    </source>
</evidence>
<proteinExistence type="inferred from homology"/>
<evidence type="ECO:0000259" key="15">
    <source>
        <dbReference type="PROSITE" id="PS50816"/>
    </source>
</evidence>
<dbReference type="EMBL" id="JBBNAE010000008">
    <property type="protein sequence ID" value="KAK9102009.1"/>
    <property type="molecule type" value="Genomic_DNA"/>
</dbReference>
<dbReference type="InterPro" id="IPR000719">
    <property type="entry name" value="Prot_kinase_dom"/>
</dbReference>
<dbReference type="FunFam" id="1.10.510.10:FF:000279">
    <property type="entry name" value="Non-specific serine/threonine protein kinase"/>
    <property type="match status" value="1"/>
</dbReference>
<dbReference type="Pfam" id="PF00069">
    <property type="entry name" value="Pkinase"/>
    <property type="match status" value="1"/>
</dbReference>
<dbReference type="FunFam" id="3.30.200.20:FF:000096">
    <property type="entry name" value="Non-specific serine/threonine protein kinase"/>
    <property type="match status" value="1"/>
</dbReference>
<protein>
    <recommendedName>
        <fullName evidence="3">non-specific serine/threonine protein kinase</fullName>
        <ecNumber evidence="3">2.7.11.1</ecNumber>
    </recommendedName>
</protein>
<evidence type="ECO:0000256" key="10">
    <source>
        <dbReference type="ARBA" id="ARBA00047899"/>
    </source>
</evidence>
<evidence type="ECO:0000313" key="16">
    <source>
        <dbReference type="EMBL" id="KAK9102009.1"/>
    </source>
</evidence>
<keyword evidence="6 12" id="KW-0547">Nucleotide-binding</keyword>
<dbReference type="GO" id="GO:0004674">
    <property type="term" value="F:protein serine/threonine kinase activity"/>
    <property type="evidence" value="ECO:0007669"/>
    <property type="project" value="UniProtKB-KW"/>
</dbReference>
<dbReference type="FunFam" id="3.30.310.80:FF:000002">
    <property type="entry name" value="Non-specific serine/threonine protein kinase"/>
    <property type="match status" value="1"/>
</dbReference>
<comment type="cofactor">
    <cofactor evidence="1">
        <name>Mn(2+)</name>
        <dbReference type="ChEBI" id="CHEBI:29035"/>
    </cofactor>
</comment>
<name>A0AAP0F7C0_9MAGN</name>
<keyword evidence="5" id="KW-0808">Transferase</keyword>
<dbReference type="SMART" id="SM00220">
    <property type="entry name" value="S_TKc"/>
    <property type="match status" value="1"/>
</dbReference>
<dbReference type="PANTHER" id="PTHR43895:SF32">
    <property type="entry name" value="SERINE_THREONINE-PROTEIN KINASE CHK1"/>
    <property type="match status" value="1"/>
</dbReference>
<dbReference type="Gene3D" id="1.10.510.10">
    <property type="entry name" value="Transferase(Phosphotransferase) domain 1"/>
    <property type="match status" value="1"/>
</dbReference>
<feature type="domain" description="NAF" evidence="15">
    <location>
        <begin position="303"/>
        <end position="327"/>
    </location>
</feature>
<comment type="similarity">
    <text evidence="2">Belongs to the protein kinase superfamily. CAMK Ser/Thr protein kinase family. SNF1 subfamily.</text>
</comment>
<feature type="domain" description="Protein kinase" evidence="14">
    <location>
        <begin position="9"/>
        <end position="262"/>
    </location>
</feature>
<evidence type="ECO:0000256" key="7">
    <source>
        <dbReference type="ARBA" id="ARBA00022777"/>
    </source>
</evidence>
<dbReference type="PANTHER" id="PTHR43895">
    <property type="entry name" value="CALCIUM/CALMODULIN-DEPENDENT PROTEIN KINASE KINASE-RELATED"/>
    <property type="match status" value="1"/>
</dbReference>
<accession>A0AAP0F7C0</accession>
<evidence type="ECO:0000256" key="13">
    <source>
        <dbReference type="RuleBase" id="RU000304"/>
    </source>
</evidence>
<keyword evidence="4 13" id="KW-0723">Serine/threonine-protein kinase</keyword>
<dbReference type="CDD" id="cd12195">
    <property type="entry name" value="CIPK_C"/>
    <property type="match status" value="1"/>
</dbReference>
<evidence type="ECO:0000313" key="17">
    <source>
        <dbReference type="Proteomes" id="UP001417504"/>
    </source>
</evidence>
<dbReference type="SUPFAM" id="SSF56112">
    <property type="entry name" value="Protein kinase-like (PK-like)"/>
    <property type="match status" value="1"/>
</dbReference>
<gene>
    <name evidence="16" type="ORF">Sjap_019263</name>
</gene>
<dbReference type="InterPro" id="IPR011009">
    <property type="entry name" value="Kinase-like_dom_sf"/>
</dbReference>
<dbReference type="Proteomes" id="UP001417504">
    <property type="component" value="Unassembled WGS sequence"/>
</dbReference>
<reference evidence="16 17" key="1">
    <citation type="submission" date="2024-01" db="EMBL/GenBank/DDBJ databases">
        <title>Genome assemblies of Stephania.</title>
        <authorList>
            <person name="Yang L."/>
        </authorList>
    </citation>
    <scope>NUCLEOTIDE SEQUENCE [LARGE SCALE GENOMIC DNA]</scope>
    <source>
        <strain evidence="16">QJT</strain>
        <tissue evidence="16">Leaf</tissue>
    </source>
</reference>
<evidence type="ECO:0000256" key="1">
    <source>
        <dbReference type="ARBA" id="ARBA00001936"/>
    </source>
</evidence>
<evidence type="ECO:0000256" key="6">
    <source>
        <dbReference type="ARBA" id="ARBA00022741"/>
    </source>
</evidence>
<evidence type="ECO:0000256" key="9">
    <source>
        <dbReference type="ARBA" id="ARBA00023211"/>
    </source>
</evidence>
<comment type="catalytic activity">
    <reaction evidence="11">
        <text>L-seryl-[protein] + ATP = O-phospho-L-seryl-[protein] + ADP + H(+)</text>
        <dbReference type="Rhea" id="RHEA:17989"/>
        <dbReference type="Rhea" id="RHEA-COMP:9863"/>
        <dbReference type="Rhea" id="RHEA-COMP:11604"/>
        <dbReference type="ChEBI" id="CHEBI:15378"/>
        <dbReference type="ChEBI" id="CHEBI:29999"/>
        <dbReference type="ChEBI" id="CHEBI:30616"/>
        <dbReference type="ChEBI" id="CHEBI:83421"/>
        <dbReference type="ChEBI" id="CHEBI:456216"/>
        <dbReference type="EC" id="2.7.11.1"/>
    </reaction>
</comment>
<dbReference type="InterPro" id="IPR008271">
    <property type="entry name" value="Ser/Thr_kinase_AS"/>
</dbReference>
<keyword evidence="17" id="KW-1185">Reference proteome</keyword>
<dbReference type="PROSITE" id="PS50816">
    <property type="entry name" value="NAF"/>
    <property type="match status" value="1"/>
</dbReference>
<dbReference type="GO" id="GO:0005524">
    <property type="term" value="F:ATP binding"/>
    <property type="evidence" value="ECO:0007669"/>
    <property type="project" value="UniProtKB-UniRule"/>
</dbReference>
<dbReference type="Gene3D" id="3.30.310.80">
    <property type="entry name" value="Kinase associated domain 1, KA1"/>
    <property type="match status" value="1"/>
</dbReference>
<sequence length="444" mass="50633">MVKRKVGKYQLGRTIGEGTFAKVKFAQNTETGESVAVKIYAKTTILEHRMVNQIRREISIMKIVRHPNIIRLHEVLASQTKIYIVLELVTGGELYDKIVYQKRLSENECRKYFHQLIDAVDYCHSKGVYHRDLKPENLLLDSEGNLKISDFGLSALAEQGVRLLRTTCGTPNYLAPEVLSHQGYDGSAADVWSCGVILFVLLAGYLPFNELDLATLYKKINAAEFSCPFWFSPGVKSLINRILDPNPETRIKINGIRSDPWFRRNYISVRRGEDEEVNFDDIDAVFNDIEDHYVAEQVEGDDRGPLLMNAFEMITLSQGLNLSALFDRRQDYVRRQTRFVSQEPAKTIISTIEAVAESMGFKVHSQKYKMRLEGVSANKAGYFAVVLEVYEVAPSLFMVDVRKASGDTLEYHKFYKNFCNKIEHIIWKPAEASAAPCLLRTVTY</sequence>
<dbReference type="PROSITE" id="PS00107">
    <property type="entry name" value="PROTEIN_KINASE_ATP"/>
    <property type="match status" value="1"/>
</dbReference>
<dbReference type="EC" id="2.7.11.1" evidence="3"/>
<feature type="binding site" evidence="12">
    <location>
        <position position="38"/>
    </location>
    <ligand>
        <name>ATP</name>
        <dbReference type="ChEBI" id="CHEBI:30616"/>
    </ligand>
</feature>
<dbReference type="PROSITE" id="PS00108">
    <property type="entry name" value="PROTEIN_KINASE_ST"/>
    <property type="match status" value="1"/>
</dbReference>
<evidence type="ECO:0000256" key="3">
    <source>
        <dbReference type="ARBA" id="ARBA00012513"/>
    </source>
</evidence>
<dbReference type="InterPro" id="IPR017441">
    <property type="entry name" value="Protein_kinase_ATP_BS"/>
</dbReference>
<comment type="catalytic activity">
    <reaction evidence="10">
        <text>L-threonyl-[protein] + ATP = O-phospho-L-threonyl-[protein] + ADP + H(+)</text>
        <dbReference type="Rhea" id="RHEA:46608"/>
        <dbReference type="Rhea" id="RHEA-COMP:11060"/>
        <dbReference type="Rhea" id="RHEA-COMP:11605"/>
        <dbReference type="ChEBI" id="CHEBI:15378"/>
        <dbReference type="ChEBI" id="CHEBI:30013"/>
        <dbReference type="ChEBI" id="CHEBI:30616"/>
        <dbReference type="ChEBI" id="CHEBI:61977"/>
        <dbReference type="ChEBI" id="CHEBI:456216"/>
        <dbReference type="EC" id="2.7.11.1"/>
    </reaction>
</comment>
<evidence type="ECO:0000256" key="2">
    <source>
        <dbReference type="ARBA" id="ARBA00006234"/>
    </source>
</evidence>
<evidence type="ECO:0000256" key="5">
    <source>
        <dbReference type="ARBA" id="ARBA00022679"/>
    </source>
</evidence>
<evidence type="ECO:0000256" key="8">
    <source>
        <dbReference type="ARBA" id="ARBA00022840"/>
    </source>
</evidence>
<keyword evidence="7" id="KW-0418">Kinase</keyword>
<dbReference type="InterPro" id="IPR018451">
    <property type="entry name" value="NAF/FISL_domain"/>
</dbReference>
<dbReference type="AlphaFoldDB" id="A0AAP0F7C0"/>
<evidence type="ECO:0000259" key="14">
    <source>
        <dbReference type="PROSITE" id="PS50011"/>
    </source>
</evidence>
<dbReference type="InterPro" id="IPR004041">
    <property type="entry name" value="NAF_dom"/>
</dbReference>
<keyword evidence="9" id="KW-0464">Manganese</keyword>
<evidence type="ECO:0000256" key="11">
    <source>
        <dbReference type="ARBA" id="ARBA00048679"/>
    </source>
</evidence>
<dbReference type="PROSITE" id="PS50011">
    <property type="entry name" value="PROTEIN_KINASE_DOM"/>
    <property type="match status" value="1"/>
</dbReference>
<dbReference type="Pfam" id="PF03822">
    <property type="entry name" value="NAF"/>
    <property type="match status" value="1"/>
</dbReference>